<keyword evidence="4" id="KW-0378">Hydrolase</keyword>
<evidence type="ECO:0000313" key="11">
    <source>
        <dbReference type="EMBL" id="CAH1109159.1"/>
    </source>
</evidence>
<evidence type="ECO:0000256" key="10">
    <source>
        <dbReference type="SAM" id="SignalP"/>
    </source>
</evidence>
<dbReference type="GO" id="GO:0005764">
    <property type="term" value="C:lysosome"/>
    <property type="evidence" value="ECO:0007669"/>
    <property type="project" value="UniProtKB-SubCell"/>
</dbReference>
<comment type="function">
    <text evidence="9">Catalyzes the cleavage of thioester bonds from S-palmitoyl-CoA or S-palmitoyl-N-acetylcysteamine (unbranched structures) but does not have activity against palmitoylcysteine or palmitoylated proteins, branched structures or bulky head groups. Conversely, hydrolyzes both long and short chain fatty acyl-CoA substrate.</text>
</comment>
<dbReference type="EMBL" id="OV651815">
    <property type="protein sequence ID" value="CAH1109159.1"/>
    <property type="molecule type" value="Genomic_DNA"/>
</dbReference>
<evidence type="ECO:0000256" key="7">
    <source>
        <dbReference type="ARBA" id="ARBA00038848"/>
    </source>
</evidence>
<comment type="catalytic activity">
    <reaction evidence="8">
        <text>S-hexadecanoyl-N-acetylcysteamine + H2O = N-acetylcysteamine + hexadecanoate + H(+)</text>
        <dbReference type="Rhea" id="RHEA:84099"/>
        <dbReference type="ChEBI" id="CHEBI:7896"/>
        <dbReference type="ChEBI" id="CHEBI:15377"/>
        <dbReference type="ChEBI" id="CHEBI:15378"/>
        <dbReference type="ChEBI" id="CHEBI:74410"/>
        <dbReference type="ChEBI" id="CHEBI:233601"/>
    </reaction>
</comment>
<dbReference type="OrthoDB" id="155976at2759"/>
<dbReference type="PANTHER" id="PTHR11247:SF27">
    <property type="entry name" value="LYSOSOMAL THIOESTERASE PPT2"/>
    <property type="match status" value="1"/>
</dbReference>
<reference evidence="11" key="1">
    <citation type="submission" date="2022-01" db="EMBL/GenBank/DDBJ databases">
        <authorList>
            <person name="King R."/>
        </authorList>
    </citation>
    <scope>NUCLEOTIDE SEQUENCE</scope>
</reference>
<proteinExistence type="inferred from homology"/>
<organism evidence="11 12">
    <name type="scientific">Psylliodes chrysocephalus</name>
    <dbReference type="NCBI Taxonomy" id="3402493"/>
    <lineage>
        <taxon>Eukaryota</taxon>
        <taxon>Metazoa</taxon>
        <taxon>Ecdysozoa</taxon>
        <taxon>Arthropoda</taxon>
        <taxon>Hexapoda</taxon>
        <taxon>Insecta</taxon>
        <taxon>Pterygota</taxon>
        <taxon>Neoptera</taxon>
        <taxon>Endopterygota</taxon>
        <taxon>Coleoptera</taxon>
        <taxon>Polyphaga</taxon>
        <taxon>Cucujiformia</taxon>
        <taxon>Chrysomeloidea</taxon>
        <taxon>Chrysomelidae</taxon>
        <taxon>Galerucinae</taxon>
        <taxon>Alticini</taxon>
        <taxon>Psylliodes</taxon>
    </lineage>
</organism>
<sequence length="284" mass="32750">MKYLVILFVCIFNTLAYNYKPVILLHGILTGPESMELIKSRIEEKHPGTIVYNIEQFGGWSSLENMWYQVQQISQYISNITIKHPEGVHFVGYSQGALLGRTILQANPNHRILRYISLSGPQAGQYGTQFLHLYFPGLALETAFELFYSRVGQHTSVGNYWNDPYHNKLYLSYSQYLPFVNNELESNKSDQFKQGLSKLDMLVLIGGPDDNVITPWQSSQFGYYNKNGTVVDLKDRDIYQQDSIGLKTLYEKKKLKIITVPGINHFMWHLNVSICDNYILPYLN</sequence>
<dbReference type="InterPro" id="IPR029058">
    <property type="entry name" value="AB_hydrolase_fold"/>
</dbReference>
<dbReference type="Gene3D" id="3.40.50.1820">
    <property type="entry name" value="alpha/beta hydrolase"/>
    <property type="match status" value="1"/>
</dbReference>
<evidence type="ECO:0000256" key="6">
    <source>
        <dbReference type="ARBA" id="ARBA00023228"/>
    </source>
</evidence>
<evidence type="ECO:0000256" key="9">
    <source>
        <dbReference type="ARBA" id="ARBA00093353"/>
    </source>
</evidence>
<dbReference type="GO" id="GO:0016790">
    <property type="term" value="F:thiolester hydrolase activity"/>
    <property type="evidence" value="ECO:0007669"/>
    <property type="project" value="UniProtKB-ARBA"/>
</dbReference>
<dbReference type="PANTHER" id="PTHR11247">
    <property type="entry name" value="PALMITOYL-PROTEIN THIOESTERASE/DOLICHYLDIPHOSPHATASE 1"/>
    <property type="match status" value="1"/>
</dbReference>
<dbReference type="Proteomes" id="UP001153636">
    <property type="component" value="Chromosome 3"/>
</dbReference>
<gene>
    <name evidence="11" type="ORF">PSYICH_LOCUS8924</name>
</gene>
<evidence type="ECO:0000256" key="4">
    <source>
        <dbReference type="ARBA" id="ARBA00022801"/>
    </source>
</evidence>
<evidence type="ECO:0000256" key="1">
    <source>
        <dbReference type="ARBA" id="ARBA00004371"/>
    </source>
</evidence>
<accession>A0A9P0GB82</accession>
<dbReference type="GO" id="GO:0098599">
    <property type="term" value="F:palmitoyl hydrolase activity"/>
    <property type="evidence" value="ECO:0007669"/>
    <property type="project" value="UniProtKB-ARBA"/>
</dbReference>
<dbReference type="AlphaFoldDB" id="A0A9P0GB82"/>
<feature type="chain" id="PRO_5040218409" description="palmitoyl-CoA hydrolase" evidence="10">
    <location>
        <begin position="17"/>
        <end position="284"/>
    </location>
</feature>
<dbReference type="FunFam" id="3.40.50.1820:FF:000037">
    <property type="entry name" value="Lysosomal thioesterase PPT2 homolog"/>
    <property type="match status" value="1"/>
</dbReference>
<evidence type="ECO:0000313" key="12">
    <source>
        <dbReference type="Proteomes" id="UP001153636"/>
    </source>
</evidence>
<feature type="signal peptide" evidence="10">
    <location>
        <begin position="1"/>
        <end position="16"/>
    </location>
</feature>
<keyword evidence="12" id="KW-1185">Reference proteome</keyword>
<evidence type="ECO:0000256" key="2">
    <source>
        <dbReference type="ARBA" id="ARBA00010758"/>
    </source>
</evidence>
<comment type="similarity">
    <text evidence="2">Belongs to the palmitoyl-protein thioesterase family.</text>
</comment>
<keyword evidence="3 10" id="KW-0732">Signal</keyword>
<comment type="subcellular location">
    <subcellularLocation>
        <location evidence="1">Lysosome</location>
    </subcellularLocation>
</comment>
<name>A0A9P0GB82_9CUCU</name>
<evidence type="ECO:0000256" key="8">
    <source>
        <dbReference type="ARBA" id="ARBA00093223"/>
    </source>
</evidence>
<keyword evidence="5" id="KW-0325">Glycoprotein</keyword>
<dbReference type="EC" id="3.1.2.2" evidence="7"/>
<protein>
    <recommendedName>
        <fullName evidence="7">palmitoyl-CoA hydrolase</fullName>
        <ecNumber evidence="7">3.1.2.2</ecNumber>
    </recommendedName>
</protein>
<keyword evidence="6" id="KW-0458">Lysosome</keyword>
<dbReference type="Pfam" id="PF02089">
    <property type="entry name" value="Palm_thioest"/>
    <property type="match status" value="1"/>
</dbReference>
<dbReference type="SUPFAM" id="SSF53474">
    <property type="entry name" value="alpha/beta-Hydrolases"/>
    <property type="match status" value="1"/>
</dbReference>
<evidence type="ECO:0000256" key="5">
    <source>
        <dbReference type="ARBA" id="ARBA00023180"/>
    </source>
</evidence>
<evidence type="ECO:0000256" key="3">
    <source>
        <dbReference type="ARBA" id="ARBA00022729"/>
    </source>
</evidence>